<keyword evidence="1" id="KW-0812">Transmembrane</keyword>
<organism evidence="2 3">
    <name type="scientific">Polarella glacialis</name>
    <name type="common">Dinoflagellate</name>
    <dbReference type="NCBI Taxonomy" id="89957"/>
    <lineage>
        <taxon>Eukaryota</taxon>
        <taxon>Sar</taxon>
        <taxon>Alveolata</taxon>
        <taxon>Dinophyceae</taxon>
        <taxon>Suessiales</taxon>
        <taxon>Suessiaceae</taxon>
        <taxon>Polarella</taxon>
    </lineage>
</organism>
<dbReference type="EMBL" id="CAJNNV010024028">
    <property type="protein sequence ID" value="CAE8608824.1"/>
    <property type="molecule type" value="Genomic_DNA"/>
</dbReference>
<evidence type="ECO:0000256" key="1">
    <source>
        <dbReference type="SAM" id="Phobius"/>
    </source>
</evidence>
<feature type="transmembrane region" description="Helical" evidence="1">
    <location>
        <begin position="12"/>
        <end position="36"/>
    </location>
</feature>
<keyword evidence="1" id="KW-1133">Transmembrane helix</keyword>
<sequence>MYDRRVLRNFLVAFLAGAVSGVSLLGPLLKFCIAVLRRRRALLPSSSSSAGQGKGTGASLALPAGRERPYWDLLRLQPGGRRPVVCVTGSGSSEERRLAESFGDWCARSGCHVLTGGGGGVMTSVSRAFAEARTDCEFKDCGLVLAVLPGLPAAHASEWATAREEVTSKLLVDQSQGRLQYSVVLDSSADEPEEAIVAPRGYPNEFVDVAVRTHLPSSGSAGQSLLSRNHISVLSADVIVALPGGRGTASQVELALNYGVPVCRFLGTSGTITGLSEASEAASPAFADLAAVQAFVFNAIASGLRKAAVPTQRFRGMASQGSGLDQMT</sequence>
<evidence type="ECO:0000313" key="3">
    <source>
        <dbReference type="Proteomes" id="UP000654075"/>
    </source>
</evidence>
<dbReference type="OrthoDB" id="5133950at2759"/>
<dbReference type="Gene3D" id="3.40.50.450">
    <property type="match status" value="1"/>
</dbReference>
<reference evidence="2" key="1">
    <citation type="submission" date="2021-02" db="EMBL/GenBank/DDBJ databases">
        <authorList>
            <person name="Dougan E. K."/>
            <person name="Rhodes N."/>
            <person name="Thang M."/>
            <person name="Chan C."/>
        </authorList>
    </citation>
    <scope>NUCLEOTIDE SEQUENCE</scope>
</reference>
<gene>
    <name evidence="2" type="ORF">PGLA1383_LOCUS26657</name>
</gene>
<accession>A0A813F6E8</accession>
<dbReference type="SUPFAM" id="SSF102405">
    <property type="entry name" value="MCP/YpsA-like"/>
    <property type="match status" value="1"/>
</dbReference>
<comment type="caution">
    <text evidence="2">The sequence shown here is derived from an EMBL/GenBank/DDBJ whole genome shotgun (WGS) entry which is preliminary data.</text>
</comment>
<protein>
    <recommendedName>
        <fullName evidence="4">Cytokinin riboside 5'-monophosphate phosphoribohydrolase</fullName>
    </recommendedName>
</protein>
<dbReference type="InterPro" id="IPR041164">
    <property type="entry name" value="LDcluster4"/>
</dbReference>
<keyword evidence="1" id="KW-0472">Membrane</keyword>
<evidence type="ECO:0008006" key="4">
    <source>
        <dbReference type="Google" id="ProtNLM"/>
    </source>
</evidence>
<dbReference type="AlphaFoldDB" id="A0A813F6E8"/>
<keyword evidence="3" id="KW-1185">Reference proteome</keyword>
<dbReference type="Pfam" id="PF18306">
    <property type="entry name" value="LDcluster4"/>
    <property type="match status" value="2"/>
</dbReference>
<name>A0A813F6E8_POLGL</name>
<dbReference type="Proteomes" id="UP000654075">
    <property type="component" value="Unassembled WGS sequence"/>
</dbReference>
<evidence type="ECO:0000313" key="2">
    <source>
        <dbReference type="EMBL" id="CAE8608824.1"/>
    </source>
</evidence>
<proteinExistence type="predicted"/>